<organism evidence="1">
    <name type="scientific">uncultured Rubrobacteraceae bacterium</name>
    <dbReference type="NCBI Taxonomy" id="349277"/>
    <lineage>
        <taxon>Bacteria</taxon>
        <taxon>Bacillati</taxon>
        <taxon>Actinomycetota</taxon>
        <taxon>Rubrobacteria</taxon>
        <taxon>Rubrobacterales</taxon>
        <taxon>Rubrobacteraceae</taxon>
        <taxon>environmental samples</taxon>
    </lineage>
</organism>
<reference evidence="1" key="1">
    <citation type="submission" date="2020-02" db="EMBL/GenBank/DDBJ databases">
        <authorList>
            <person name="Meier V. D."/>
        </authorList>
    </citation>
    <scope>NUCLEOTIDE SEQUENCE</scope>
    <source>
        <strain evidence="1">AVDCRST_MAG37</strain>
    </source>
</reference>
<sequence length="89" mass="10077">MFATWGRFVYRFRWPVLILSILSLAGWAALMSYSGTLGAEDLPSQTEAGRANELIESELGRRAPSFILVFSRMIRKPPTRSFARRPSGR</sequence>
<proteinExistence type="predicted"/>
<name>A0A6J4QQ48_9ACTN</name>
<evidence type="ECO:0000313" key="1">
    <source>
        <dbReference type="EMBL" id="CAA9443333.1"/>
    </source>
</evidence>
<dbReference type="EMBL" id="CADCVD010000069">
    <property type="protein sequence ID" value="CAA9443333.1"/>
    <property type="molecule type" value="Genomic_DNA"/>
</dbReference>
<protein>
    <submittedName>
        <fullName evidence="1">Uncharacterized protein</fullName>
    </submittedName>
</protein>
<accession>A0A6J4QQ48</accession>
<gene>
    <name evidence="1" type="ORF">AVDCRST_MAG37-1576</name>
</gene>
<dbReference type="AlphaFoldDB" id="A0A6J4QQ48"/>